<dbReference type="PANTHER" id="PTHR20883">
    <property type="entry name" value="PHYTANOYL-COA DIOXYGENASE DOMAIN CONTAINING 1"/>
    <property type="match status" value="1"/>
</dbReference>
<comment type="caution">
    <text evidence="2">The sequence shown here is derived from an EMBL/GenBank/DDBJ whole genome shotgun (WGS) entry which is preliminary data.</text>
</comment>
<dbReference type="EMBL" id="QRBF01000004">
    <property type="protein sequence ID" value="RDS83489.1"/>
    <property type="molecule type" value="Genomic_DNA"/>
</dbReference>
<dbReference type="PANTHER" id="PTHR20883:SF48">
    <property type="entry name" value="ECTOINE DIOXYGENASE"/>
    <property type="match status" value="1"/>
</dbReference>
<proteinExistence type="predicted"/>
<dbReference type="SUPFAM" id="SSF51197">
    <property type="entry name" value="Clavaminate synthase-like"/>
    <property type="match status" value="1"/>
</dbReference>
<comment type="cofactor">
    <cofactor evidence="1">
        <name>Fe(2+)</name>
        <dbReference type="ChEBI" id="CHEBI:29033"/>
    </cofactor>
</comment>
<keyword evidence="3" id="KW-1185">Reference proteome</keyword>
<name>A0A370X4Y8_9GAMM</name>
<gene>
    <name evidence="2" type="ORF">DWU99_12940</name>
</gene>
<dbReference type="OrthoDB" id="9796766at2"/>
<accession>A0A370X4Y8</accession>
<dbReference type="GO" id="GO:0005506">
    <property type="term" value="F:iron ion binding"/>
    <property type="evidence" value="ECO:0007669"/>
    <property type="project" value="UniProtKB-ARBA"/>
</dbReference>
<evidence type="ECO:0000313" key="2">
    <source>
        <dbReference type="EMBL" id="RDS83489.1"/>
    </source>
</evidence>
<dbReference type="GO" id="GO:0016706">
    <property type="term" value="F:2-oxoglutarate-dependent dioxygenase activity"/>
    <property type="evidence" value="ECO:0007669"/>
    <property type="project" value="UniProtKB-ARBA"/>
</dbReference>
<dbReference type="AlphaFoldDB" id="A0A370X4Y8"/>
<evidence type="ECO:0000256" key="1">
    <source>
        <dbReference type="ARBA" id="ARBA00001954"/>
    </source>
</evidence>
<protein>
    <submittedName>
        <fullName evidence="2">Phytanoyl-CoA dioxygenase family protein</fullName>
    </submittedName>
</protein>
<dbReference type="Pfam" id="PF05721">
    <property type="entry name" value="PhyH"/>
    <property type="match status" value="1"/>
</dbReference>
<keyword evidence="2" id="KW-0560">Oxidoreductase</keyword>
<reference evidence="2 3" key="1">
    <citation type="submission" date="2018-07" db="EMBL/GenBank/DDBJ databases">
        <title>Dyella monticola sp. nov. and Dyella psychrodurans sp. nov. isolated from monsoon evergreen broad-leaved forest soil of Dinghu Mountain, China.</title>
        <authorList>
            <person name="Gao Z."/>
            <person name="Qiu L."/>
        </authorList>
    </citation>
    <scope>NUCLEOTIDE SEQUENCE [LARGE SCALE GENOMIC DNA]</scope>
    <source>
        <strain evidence="2 3">4MSK11</strain>
    </source>
</reference>
<dbReference type="Proteomes" id="UP000255334">
    <property type="component" value="Unassembled WGS sequence"/>
</dbReference>
<dbReference type="InterPro" id="IPR008775">
    <property type="entry name" value="Phytyl_CoA_dOase-like"/>
</dbReference>
<dbReference type="Gene3D" id="2.60.120.620">
    <property type="entry name" value="q2cbj1_9rhob like domain"/>
    <property type="match status" value="1"/>
</dbReference>
<keyword evidence="2" id="KW-0223">Dioxygenase</keyword>
<organism evidence="2 3">
    <name type="scientific">Dyella psychrodurans</name>
    <dbReference type="NCBI Taxonomy" id="1927960"/>
    <lineage>
        <taxon>Bacteria</taxon>
        <taxon>Pseudomonadati</taxon>
        <taxon>Pseudomonadota</taxon>
        <taxon>Gammaproteobacteria</taxon>
        <taxon>Lysobacterales</taxon>
        <taxon>Rhodanobacteraceae</taxon>
        <taxon>Dyella</taxon>
    </lineage>
</organism>
<evidence type="ECO:0000313" key="3">
    <source>
        <dbReference type="Proteomes" id="UP000255334"/>
    </source>
</evidence>
<sequence length="280" mass="32245">MEHGFVVIPKALDASCCERALDAMEAFKRKHQAAVTPNADEFGHLYRVVNTHLAIDSLADAFVESRAALTVADRYFGRPTSLYTTLYYERGSEQGLHRDTPYFCTKPADQYLGMWLALDDVDADNGPLRVVPGSHRLPAIDVEALARELFPHQTEIPAISDVAFSRYQAEVQRLSDEHKLVAEDVHVRRGDVIIWHPSMFHGGAPHHAKERSRRSLVMHVTPRGMPVYQMDVFLQPSKPVPERASWRYYRHRDRSIARFDRIDFGHKYVMPVRRLRWPLF</sequence>